<dbReference type="STRING" id="1777140.AWB79_01058"/>
<name>A0A157ZK61_9BURK</name>
<evidence type="ECO:0000256" key="3">
    <source>
        <dbReference type="PIRNR" id="PIRNR001365"/>
    </source>
</evidence>
<dbReference type="PANTHER" id="PTHR12128:SF66">
    <property type="entry name" value="4-HYDROXY-2-OXOGLUTARATE ALDOLASE, MITOCHONDRIAL"/>
    <property type="match status" value="1"/>
</dbReference>
<evidence type="ECO:0000313" key="6">
    <source>
        <dbReference type="Proteomes" id="UP000054851"/>
    </source>
</evidence>
<organism evidence="5 6">
    <name type="scientific">Caballeronia hypogeia</name>
    <dbReference type="NCBI Taxonomy" id="1777140"/>
    <lineage>
        <taxon>Bacteria</taxon>
        <taxon>Pseudomonadati</taxon>
        <taxon>Pseudomonadota</taxon>
        <taxon>Betaproteobacteria</taxon>
        <taxon>Burkholderiales</taxon>
        <taxon>Burkholderiaceae</taxon>
        <taxon>Caballeronia</taxon>
    </lineage>
</organism>
<comment type="caution">
    <text evidence="5">The sequence shown here is derived from an EMBL/GenBank/DDBJ whole genome shotgun (WGS) entry which is preliminary data.</text>
</comment>
<dbReference type="AlphaFoldDB" id="A0A157ZK61"/>
<dbReference type="RefSeq" id="WP_061166317.1">
    <property type="nucleotide sequence ID" value="NZ_FCOA02000002.1"/>
</dbReference>
<dbReference type="OrthoDB" id="199953at2"/>
<dbReference type="Pfam" id="PF00701">
    <property type="entry name" value="DHDPS"/>
    <property type="match status" value="1"/>
</dbReference>
<dbReference type="SUPFAM" id="SSF51569">
    <property type="entry name" value="Aldolase"/>
    <property type="match status" value="1"/>
</dbReference>
<dbReference type="CDD" id="cd00408">
    <property type="entry name" value="DHDPS-like"/>
    <property type="match status" value="1"/>
</dbReference>
<dbReference type="GO" id="GO:0005829">
    <property type="term" value="C:cytosol"/>
    <property type="evidence" value="ECO:0007669"/>
    <property type="project" value="TreeGrafter"/>
</dbReference>
<evidence type="ECO:0000256" key="2">
    <source>
        <dbReference type="ARBA" id="ARBA00023239"/>
    </source>
</evidence>
<reference evidence="5" key="1">
    <citation type="submission" date="2016-01" db="EMBL/GenBank/DDBJ databases">
        <authorList>
            <person name="Peeters C."/>
        </authorList>
    </citation>
    <scope>NUCLEOTIDE SEQUENCE</scope>
    <source>
        <strain evidence="5">LMG 29322</strain>
    </source>
</reference>
<evidence type="ECO:0000313" key="5">
    <source>
        <dbReference type="EMBL" id="SAK45924.1"/>
    </source>
</evidence>
<dbReference type="Proteomes" id="UP000054851">
    <property type="component" value="Unassembled WGS sequence"/>
</dbReference>
<feature type="binding site" evidence="4">
    <location>
        <position position="208"/>
    </location>
    <ligand>
        <name>pyruvate</name>
        <dbReference type="ChEBI" id="CHEBI:15361"/>
    </ligand>
</feature>
<gene>
    <name evidence="5" type="ORF">AWB79_01058</name>
</gene>
<comment type="similarity">
    <text evidence="1 3">Belongs to the DapA family.</text>
</comment>
<dbReference type="GO" id="GO:0008840">
    <property type="term" value="F:4-hydroxy-tetrahydrodipicolinate synthase activity"/>
    <property type="evidence" value="ECO:0007669"/>
    <property type="project" value="TreeGrafter"/>
</dbReference>
<dbReference type="PANTHER" id="PTHR12128">
    <property type="entry name" value="DIHYDRODIPICOLINATE SYNTHASE"/>
    <property type="match status" value="1"/>
</dbReference>
<dbReference type="SMART" id="SM01130">
    <property type="entry name" value="DHDPS"/>
    <property type="match status" value="1"/>
</dbReference>
<accession>A0A157ZK61</accession>
<dbReference type="Gene3D" id="3.20.20.70">
    <property type="entry name" value="Aldolase class I"/>
    <property type="match status" value="1"/>
</dbReference>
<proteinExistence type="inferred from homology"/>
<sequence>MLRDSKGVFIVTQTPFDESGAVDLESIDTLVDFYIRHGAQGFTVLGVSGESGKLNADEALQVAQRFIKRAGALPCVVGVSNPSLAQLTDLSARVMDLGAAGVMIAPPTGIQTDEELHGYFAEVFRRNEGVPTVLQDFPFASKVAMSVPAMLQLIETHKEIELVKEEDLPDLNKISRLRAGGGRRVAILTGNNAMYLPLELGRGADGPMAGFSYPEMLSEVYALHAAGKVDEADDVFDIYLPLLRYEAMGFWGVCARKEMMRRRGAIRSATMRTPGPKLSAADIQELDRLSARLEKRLAARRG</sequence>
<dbReference type="InterPro" id="IPR002220">
    <property type="entry name" value="DapA-like"/>
</dbReference>
<dbReference type="EMBL" id="FCOA02000002">
    <property type="protein sequence ID" value="SAK45924.1"/>
    <property type="molecule type" value="Genomic_DNA"/>
</dbReference>
<evidence type="ECO:0000256" key="1">
    <source>
        <dbReference type="ARBA" id="ARBA00007592"/>
    </source>
</evidence>
<keyword evidence="6" id="KW-1185">Reference proteome</keyword>
<keyword evidence="2 3" id="KW-0456">Lyase</keyword>
<protein>
    <submittedName>
        <fullName evidence="5">Dihydrodipicolinate synthase</fullName>
    </submittedName>
</protein>
<dbReference type="PIRSF" id="PIRSF001365">
    <property type="entry name" value="DHDPS"/>
    <property type="match status" value="1"/>
</dbReference>
<dbReference type="InterPro" id="IPR013785">
    <property type="entry name" value="Aldolase_TIM"/>
</dbReference>
<evidence type="ECO:0000256" key="4">
    <source>
        <dbReference type="PIRSR" id="PIRSR001365-2"/>
    </source>
</evidence>